<evidence type="ECO:0000256" key="1">
    <source>
        <dbReference type="ARBA" id="ARBA00040365"/>
    </source>
</evidence>
<dbReference type="PROSITE" id="PS50174">
    <property type="entry name" value="G_PATCH"/>
    <property type="match status" value="1"/>
</dbReference>
<evidence type="ECO:0000313" key="3">
    <source>
        <dbReference type="Proteomes" id="UP001652740"/>
    </source>
</evidence>
<dbReference type="SMART" id="SM00443">
    <property type="entry name" value="G_patch"/>
    <property type="match status" value="1"/>
</dbReference>
<evidence type="ECO:0000313" key="4">
    <source>
        <dbReference type="RefSeq" id="XP_026756014.2"/>
    </source>
</evidence>
<dbReference type="InterPro" id="IPR000467">
    <property type="entry name" value="G_patch_dom"/>
</dbReference>
<keyword evidence="3" id="KW-1185">Reference proteome</keyword>
<dbReference type="PANTHER" id="PTHR23149:SF9">
    <property type="entry name" value="G PATCH DOMAIN-CONTAINING PROTEIN 4"/>
    <property type="match status" value="1"/>
</dbReference>
<proteinExistence type="predicted"/>
<dbReference type="InParanoid" id="A0A6J1WM58"/>
<organism evidence="3 4">
    <name type="scientific">Galleria mellonella</name>
    <name type="common">Greater wax moth</name>
    <dbReference type="NCBI Taxonomy" id="7137"/>
    <lineage>
        <taxon>Eukaryota</taxon>
        <taxon>Metazoa</taxon>
        <taxon>Ecdysozoa</taxon>
        <taxon>Arthropoda</taxon>
        <taxon>Hexapoda</taxon>
        <taxon>Insecta</taxon>
        <taxon>Pterygota</taxon>
        <taxon>Neoptera</taxon>
        <taxon>Endopterygota</taxon>
        <taxon>Lepidoptera</taxon>
        <taxon>Glossata</taxon>
        <taxon>Ditrysia</taxon>
        <taxon>Pyraloidea</taxon>
        <taxon>Pyralidae</taxon>
        <taxon>Galleriinae</taxon>
        <taxon>Galleria</taxon>
    </lineage>
</organism>
<dbReference type="InterPro" id="IPR050656">
    <property type="entry name" value="PINX1"/>
</dbReference>
<reference evidence="4" key="1">
    <citation type="submission" date="2025-08" db="UniProtKB">
        <authorList>
            <consortium name="RefSeq"/>
        </authorList>
    </citation>
    <scope>IDENTIFICATION</scope>
    <source>
        <tissue evidence="4">Whole larvae</tissue>
    </source>
</reference>
<dbReference type="GeneID" id="113515917"/>
<accession>A0A6J1WM58</accession>
<dbReference type="KEGG" id="gmw:113515917"/>
<dbReference type="AlphaFoldDB" id="A0A6J1WM58"/>
<dbReference type="RefSeq" id="XP_026756014.2">
    <property type="nucleotide sequence ID" value="XM_026900213.2"/>
</dbReference>
<gene>
    <name evidence="4" type="primary">LOC113515917</name>
</gene>
<dbReference type="FunCoup" id="A0A6J1WM58">
    <property type="interactions" value="234"/>
</dbReference>
<dbReference type="PANTHER" id="PTHR23149">
    <property type="entry name" value="G PATCH DOMAIN CONTAINING PROTEIN"/>
    <property type="match status" value="1"/>
</dbReference>
<dbReference type="Pfam" id="PF01585">
    <property type="entry name" value="G-patch"/>
    <property type="match status" value="1"/>
</dbReference>
<evidence type="ECO:0000259" key="2">
    <source>
        <dbReference type="PROSITE" id="PS50174"/>
    </source>
</evidence>
<name>A0A6J1WM58_GALME</name>
<dbReference type="GO" id="GO:0005730">
    <property type="term" value="C:nucleolus"/>
    <property type="evidence" value="ECO:0007669"/>
    <property type="project" value="TreeGrafter"/>
</dbReference>
<dbReference type="GO" id="GO:0003676">
    <property type="term" value="F:nucleic acid binding"/>
    <property type="evidence" value="ECO:0007669"/>
    <property type="project" value="InterPro"/>
</dbReference>
<sequence>MDFARRQLEKYGWTDGKGLGKHENGISEALKPKLKRSVTGVGHDAASDFTEHWWSQLYDKAAGNVQVEEVNGKTKRIKAKDADNFEITNSTWRLSKKKKANNDEEYSEYFVRKAVLTSGGSKVVNINASDSDEEVVKKDVFKMTDEELFAACEGRTAHKGARHGLKAVGKLARIAQQEAALLKQPQFVDYSHSRKIVQDLSTTELNVVENMNLESDTDMSVTRKKKKKRRKNIVLVKIITSWKIMSLLKRASLKTMGFHLRKLTKIWKYLIVLIKMQMKRLVKNLSAKRKELI</sequence>
<protein>
    <recommendedName>
        <fullName evidence="1">G patch domain-containing protein 4</fullName>
    </recommendedName>
</protein>
<dbReference type="Proteomes" id="UP001652740">
    <property type="component" value="Unplaced"/>
</dbReference>
<feature type="domain" description="G-patch" evidence="2">
    <location>
        <begin position="1"/>
        <end position="46"/>
    </location>
</feature>